<dbReference type="AlphaFoldDB" id="A0A3R6X7D4"/>
<dbReference type="PROSITE" id="PS50294">
    <property type="entry name" value="WD_REPEATS_REGION"/>
    <property type="match status" value="3"/>
</dbReference>
<dbReference type="Gene3D" id="2.130.10.10">
    <property type="entry name" value="YVTN repeat-like/Quinoprotein amine dehydrogenase"/>
    <property type="match status" value="1"/>
</dbReference>
<evidence type="ECO:0000256" key="3">
    <source>
        <dbReference type="PROSITE-ProRule" id="PRU00221"/>
    </source>
</evidence>
<evidence type="ECO:0000313" key="6">
    <source>
        <dbReference type="EMBL" id="RHY59872.1"/>
    </source>
</evidence>
<keyword evidence="1 3" id="KW-0853">WD repeat</keyword>
<dbReference type="SMART" id="SM00320">
    <property type="entry name" value="WD40"/>
    <property type="match status" value="5"/>
</dbReference>
<dbReference type="InterPro" id="IPR011990">
    <property type="entry name" value="TPR-like_helical_dom_sf"/>
</dbReference>
<feature type="compositionally biased region" description="Basic and acidic residues" evidence="5">
    <location>
        <begin position="307"/>
        <end position="319"/>
    </location>
</feature>
<evidence type="ECO:0000313" key="7">
    <source>
        <dbReference type="Proteomes" id="UP000283543"/>
    </source>
</evidence>
<evidence type="ECO:0000256" key="1">
    <source>
        <dbReference type="ARBA" id="ARBA00022574"/>
    </source>
</evidence>
<dbReference type="HAMAP" id="MF_03037">
    <property type="entry name" value="ciao1"/>
    <property type="match status" value="1"/>
</dbReference>
<dbReference type="VEuPathDB" id="FungiDB:H257_04739"/>
<dbReference type="Pfam" id="PF00400">
    <property type="entry name" value="WD40"/>
    <property type="match status" value="4"/>
</dbReference>
<name>A0A3R6X7D4_APHAT</name>
<accession>A0A3R6X7D4</accession>
<dbReference type="InterPro" id="IPR036322">
    <property type="entry name" value="WD40_repeat_dom_sf"/>
</dbReference>
<dbReference type="NCBIfam" id="TIGR00756">
    <property type="entry name" value="PPR"/>
    <property type="match status" value="1"/>
</dbReference>
<dbReference type="PROSITE" id="PS51375">
    <property type="entry name" value="PPR"/>
    <property type="match status" value="1"/>
</dbReference>
<reference evidence="6 7" key="1">
    <citation type="submission" date="2018-08" db="EMBL/GenBank/DDBJ databases">
        <title>Aphanomyces genome sequencing and annotation.</title>
        <authorList>
            <person name="Minardi D."/>
            <person name="Oidtmann B."/>
            <person name="Van Der Giezen M."/>
            <person name="Studholme D.J."/>
        </authorList>
    </citation>
    <scope>NUCLEOTIDE SEQUENCE [LARGE SCALE GENOMIC DNA]</scope>
    <source>
        <strain evidence="6 7">Si</strain>
    </source>
</reference>
<gene>
    <name evidence="6" type="ORF">DYB34_002399</name>
</gene>
<dbReference type="PANTHER" id="PTHR19920:SF0">
    <property type="entry name" value="CYTOSOLIC IRON-SULFUR PROTEIN ASSEMBLY PROTEIN CIAO1-RELATED"/>
    <property type="match status" value="1"/>
</dbReference>
<dbReference type="GO" id="GO:0097361">
    <property type="term" value="C:cytosolic [4Fe-4S] assembly targeting complex"/>
    <property type="evidence" value="ECO:0007669"/>
    <property type="project" value="InterPro"/>
</dbReference>
<organism evidence="6 7">
    <name type="scientific">Aphanomyces astaci</name>
    <name type="common">Crayfish plague agent</name>
    <dbReference type="NCBI Taxonomy" id="112090"/>
    <lineage>
        <taxon>Eukaryota</taxon>
        <taxon>Sar</taxon>
        <taxon>Stramenopiles</taxon>
        <taxon>Oomycota</taxon>
        <taxon>Saprolegniomycetes</taxon>
        <taxon>Saprolegniales</taxon>
        <taxon>Verrucalvaceae</taxon>
        <taxon>Aphanomyces</taxon>
    </lineage>
</organism>
<dbReference type="InterPro" id="IPR001680">
    <property type="entry name" value="WD40_rpt"/>
</dbReference>
<feature type="repeat" description="WD" evidence="3">
    <location>
        <begin position="151"/>
        <end position="182"/>
    </location>
</feature>
<dbReference type="Proteomes" id="UP000283543">
    <property type="component" value="Unassembled WGS sequence"/>
</dbReference>
<dbReference type="GO" id="GO:0016226">
    <property type="term" value="P:iron-sulfur cluster assembly"/>
    <property type="evidence" value="ECO:0007669"/>
    <property type="project" value="InterPro"/>
</dbReference>
<feature type="repeat" description="WD" evidence="3">
    <location>
        <begin position="106"/>
        <end position="138"/>
    </location>
</feature>
<dbReference type="InterPro" id="IPR028608">
    <property type="entry name" value="CIAO1/Cia1"/>
</dbReference>
<feature type="repeat" description="PPR" evidence="4">
    <location>
        <begin position="605"/>
        <end position="639"/>
    </location>
</feature>
<dbReference type="CDD" id="cd00200">
    <property type="entry name" value="WD40"/>
    <property type="match status" value="1"/>
</dbReference>
<evidence type="ECO:0000256" key="5">
    <source>
        <dbReference type="SAM" id="MobiDB-lite"/>
    </source>
</evidence>
<dbReference type="Gene3D" id="1.25.40.10">
    <property type="entry name" value="Tetratricopeptide repeat domain"/>
    <property type="match status" value="1"/>
</dbReference>
<dbReference type="VEuPathDB" id="FungiDB:H257_04738"/>
<dbReference type="InterPro" id="IPR002885">
    <property type="entry name" value="PPR_rpt"/>
</dbReference>
<evidence type="ECO:0000256" key="2">
    <source>
        <dbReference type="ARBA" id="ARBA00022737"/>
    </source>
</evidence>
<dbReference type="VEuPathDB" id="FungiDB:H257_04736"/>
<feature type="region of interest" description="Disordered" evidence="5">
    <location>
        <begin position="307"/>
        <end position="380"/>
    </location>
</feature>
<comment type="caution">
    <text evidence="6">The sequence shown here is derived from an EMBL/GenBank/DDBJ whole genome shotgun (WGS) entry which is preliminary data.</text>
</comment>
<dbReference type="Pfam" id="PF01535">
    <property type="entry name" value="PPR"/>
    <property type="match status" value="1"/>
</dbReference>
<feature type="repeat" description="WD" evidence="3">
    <location>
        <begin position="11"/>
        <end position="43"/>
    </location>
</feature>
<feature type="non-terminal residue" evidence="6">
    <location>
        <position position="984"/>
    </location>
</feature>
<dbReference type="SUPFAM" id="SSF50978">
    <property type="entry name" value="WD40 repeat-like"/>
    <property type="match status" value="1"/>
</dbReference>
<evidence type="ECO:0000256" key="4">
    <source>
        <dbReference type="PROSITE-ProRule" id="PRU00708"/>
    </source>
</evidence>
<dbReference type="PANTHER" id="PTHR19920">
    <property type="entry name" value="WD40 PROTEIN CIAO1"/>
    <property type="match status" value="1"/>
</dbReference>
<dbReference type="PROSITE" id="PS50082">
    <property type="entry name" value="WD_REPEATS_2"/>
    <property type="match status" value="3"/>
</dbReference>
<keyword evidence="2" id="KW-0677">Repeat</keyword>
<sequence>MSVRLEEVAVLAGHSECVWHASWHPNGSLLATCGSDKTIRIWSPSRNAKTPQDAWDCVATLEDAQGRTIRACEWSRNGQYIASVSFDATTVIWEKQGDVYEVIASLEGHESEVKSVAWSPSGSYLATCSRDKSVWIWEADADTDFECVSVLHGHSQDVKFVTWHPDEDLLFSTSYDDTVCVWAERDGASPPSSYLTEPEWTQVDALTGYHPRAVFSIHWNISTNVLATGCGDDGIRLFQANPSTAKFELVYQQVHAHAGYWDATSMAVDSDGDKKDADEDSFTLGLLEGRGSVSSFLRRLSSLGKSTKDLVKGNDDDNSGRPQDSPSPPPPNRRRWSLSKFTKDPFNSMKMSQEDDEVITTTEGEERPQQPSPTNNSYRRRWSLLSKVTENHTNVTADACQYSDDNVDHCQGNDSNTSSSPIKRVCSVMSGDAKRHLKILKSIDSSNAVISDVKTAISQANVWLAECISPTNNGSEDIRLKVAKVTQQSHAERNLLHANHMARSEIKRLCDLATKNATSARVRDDPPQQHRTIWAKREPEKAYEYVLWLLQLYTHGDADRHIDVQRTLQADYAINTLITASQRCGKSMEAERAFNFLRTHNFVPDVFAYTALIDVLGRGGQAEMALQRYDEMLRTPVEPNIQDACDPSLFTEALDMCAKRGNLALATDILRRRHNLENGTLSDLLVERAVHSLSRAMRKLGSFDIVQDWLDEGLIHEGDKDALTFGSANNGTQDKAVVGCLGYETPASVRQAVIQQDIFKLMERSIRGVLPTRMDFETLIHQCRKRKWKDEIDAVFVAMHTLGTVGWTSSQEPSTFKLPPQPNVLPTASTYLALIDAFICCNAPSLAWKTFVGMDDMRIPRTQAIVRKYIRGAYLAIKDDLTTADPQLWHMCDVVRLALQDAIPITQRMAMYILRMYGNDEVAGLTIVRGMLRGHDDDSMTKRQLTRRMLYDELVQACVYAFNARGAIVVWEAFQAAAEHQEDA</sequence>
<protein>
    <submittedName>
        <fullName evidence="6">Uncharacterized protein</fullName>
    </submittedName>
</protein>
<proteinExistence type="inferred from homology"/>
<dbReference type="InterPro" id="IPR015943">
    <property type="entry name" value="WD40/YVTN_repeat-like_dom_sf"/>
</dbReference>
<dbReference type="EMBL" id="QUTB01004759">
    <property type="protein sequence ID" value="RHY59872.1"/>
    <property type="molecule type" value="Genomic_DNA"/>
</dbReference>